<gene>
    <name evidence="2" type="ORF">S03H2_17549</name>
</gene>
<proteinExistence type="predicted"/>
<name>X1FT45_9ZZZZ</name>
<sequence length="76" mass="7780">HACIGNKSGCGELFEVVRGGAMLDVQDAGKLCRPDRALEAHQQEQGDGGLSKAAEGHGLGGGEGHVGFRVQLPPTT</sequence>
<evidence type="ECO:0000256" key="1">
    <source>
        <dbReference type="SAM" id="MobiDB-lite"/>
    </source>
</evidence>
<dbReference type="AlphaFoldDB" id="X1FT45"/>
<reference evidence="2" key="1">
    <citation type="journal article" date="2014" name="Front. Microbiol.">
        <title>High frequency of phylogenetically diverse reductive dehalogenase-homologous genes in deep subseafloor sedimentary metagenomes.</title>
        <authorList>
            <person name="Kawai M."/>
            <person name="Futagami T."/>
            <person name="Toyoda A."/>
            <person name="Takaki Y."/>
            <person name="Nishi S."/>
            <person name="Hori S."/>
            <person name="Arai W."/>
            <person name="Tsubouchi T."/>
            <person name="Morono Y."/>
            <person name="Uchiyama I."/>
            <person name="Ito T."/>
            <person name="Fujiyama A."/>
            <person name="Inagaki F."/>
            <person name="Takami H."/>
        </authorList>
    </citation>
    <scope>NUCLEOTIDE SEQUENCE</scope>
    <source>
        <strain evidence="2">Expedition CK06-06</strain>
    </source>
</reference>
<accession>X1FT45</accession>
<feature type="non-terminal residue" evidence="2">
    <location>
        <position position="1"/>
    </location>
</feature>
<protein>
    <submittedName>
        <fullName evidence="2">Uncharacterized protein</fullName>
    </submittedName>
</protein>
<feature type="region of interest" description="Disordered" evidence="1">
    <location>
        <begin position="39"/>
        <end position="76"/>
    </location>
</feature>
<dbReference type="EMBL" id="BARU01009061">
    <property type="protein sequence ID" value="GAH32499.1"/>
    <property type="molecule type" value="Genomic_DNA"/>
</dbReference>
<comment type="caution">
    <text evidence="2">The sequence shown here is derived from an EMBL/GenBank/DDBJ whole genome shotgun (WGS) entry which is preliminary data.</text>
</comment>
<evidence type="ECO:0000313" key="2">
    <source>
        <dbReference type="EMBL" id="GAH32499.1"/>
    </source>
</evidence>
<organism evidence="2">
    <name type="scientific">marine sediment metagenome</name>
    <dbReference type="NCBI Taxonomy" id="412755"/>
    <lineage>
        <taxon>unclassified sequences</taxon>
        <taxon>metagenomes</taxon>
        <taxon>ecological metagenomes</taxon>
    </lineage>
</organism>